<keyword evidence="4 6" id="KW-1133">Transmembrane helix</keyword>
<evidence type="ECO:0000256" key="4">
    <source>
        <dbReference type="ARBA" id="ARBA00022989"/>
    </source>
</evidence>
<evidence type="ECO:0000256" key="3">
    <source>
        <dbReference type="ARBA" id="ARBA00022692"/>
    </source>
</evidence>
<name>A0A6C0GDF5_9BACT</name>
<evidence type="ECO:0000256" key="5">
    <source>
        <dbReference type="ARBA" id="ARBA00023136"/>
    </source>
</evidence>
<feature type="transmembrane region" description="Helical" evidence="6">
    <location>
        <begin position="680"/>
        <end position="705"/>
    </location>
</feature>
<dbReference type="GO" id="GO:0005886">
    <property type="term" value="C:plasma membrane"/>
    <property type="evidence" value="ECO:0007669"/>
    <property type="project" value="UniProtKB-SubCell"/>
</dbReference>
<evidence type="ECO:0000259" key="7">
    <source>
        <dbReference type="Pfam" id="PF02687"/>
    </source>
</evidence>
<feature type="transmembrane region" description="Helical" evidence="6">
    <location>
        <begin position="341"/>
        <end position="362"/>
    </location>
</feature>
<proteinExistence type="predicted"/>
<organism evidence="9 10">
    <name type="scientific">Rhodocytophaga rosea</name>
    <dbReference type="NCBI Taxonomy" id="2704465"/>
    <lineage>
        <taxon>Bacteria</taxon>
        <taxon>Pseudomonadati</taxon>
        <taxon>Bacteroidota</taxon>
        <taxon>Cytophagia</taxon>
        <taxon>Cytophagales</taxon>
        <taxon>Rhodocytophagaceae</taxon>
        <taxon>Rhodocytophaga</taxon>
    </lineage>
</organism>
<dbReference type="KEGG" id="rhoz:GXP67_03080"/>
<feature type="transmembrane region" description="Helical" evidence="6">
    <location>
        <begin position="732"/>
        <end position="751"/>
    </location>
</feature>
<comment type="subcellular location">
    <subcellularLocation>
        <location evidence="1">Cell membrane</location>
        <topology evidence="1">Multi-pass membrane protein</topology>
    </subcellularLocation>
</comment>
<accession>A0A6C0GDF5</accession>
<feature type="transmembrane region" description="Helical" evidence="6">
    <location>
        <begin position="286"/>
        <end position="307"/>
    </location>
</feature>
<reference evidence="9 10" key="1">
    <citation type="submission" date="2020-01" db="EMBL/GenBank/DDBJ databases">
        <authorList>
            <person name="Kim M.K."/>
        </authorList>
    </citation>
    <scope>NUCLEOTIDE SEQUENCE [LARGE SCALE GENOMIC DNA]</scope>
    <source>
        <strain evidence="9 10">172606-1</strain>
    </source>
</reference>
<dbReference type="PANTHER" id="PTHR30572">
    <property type="entry name" value="MEMBRANE COMPONENT OF TRANSPORTER-RELATED"/>
    <property type="match status" value="1"/>
</dbReference>
<feature type="domain" description="MacB-like periplasmic core" evidence="8">
    <location>
        <begin position="439"/>
        <end position="605"/>
    </location>
</feature>
<dbReference type="InterPro" id="IPR050250">
    <property type="entry name" value="Macrolide_Exporter_MacB"/>
</dbReference>
<feature type="transmembrane region" description="Helical" evidence="6">
    <location>
        <begin position="382"/>
        <end position="403"/>
    </location>
</feature>
<keyword evidence="3 6" id="KW-0812">Transmembrane</keyword>
<evidence type="ECO:0000256" key="2">
    <source>
        <dbReference type="ARBA" id="ARBA00022475"/>
    </source>
</evidence>
<feature type="transmembrane region" description="Helical" evidence="6">
    <location>
        <begin position="21"/>
        <end position="41"/>
    </location>
</feature>
<feature type="transmembrane region" description="Helical" evidence="6">
    <location>
        <begin position="424"/>
        <end position="445"/>
    </location>
</feature>
<evidence type="ECO:0000313" key="10">
    <source>
        <dbReference type="Proteomes" id="UP000480178"/>
    </source>
</evidence>
<keyword evidence="10" id="KW-1185">Reference proteome</keyword>
<dbReference type="InterPro" id="IPR003838">
    <property type="entry name" value="ABC3_permease_C"/>
</dbReference>
<dbReference type="AlphaFoldDB" id="A0A6C0GDF5"/>
<keyword evidence="2" id="KW-1003">Cell membrane</keyword>
<dbReference type="Pfam" id="PF02687">
    <property type="entry name" value="FtsX"/>
    <property type="match status" value="2"/>
</dbReference>
<evidence type="ECO:0000259" key="8">
    <source>
        <dbReference type="Pfam" id="PF12704"/>
    </source>
</evidence>
<feature type="transmembrane region" description="Helical" evidence="6">
    <location>
        <begin position="763"/>
        <end position="784"/>
    </location>
</feature>
<dbReference type="PANTHER" id="PTHR30572:SF18">
    <property type="entry name" value="ABC-TYPE MACROLIDE FAMILY EXPORT SYSTEM PERMEASE COMPONENT 2"/>
    <property type="match status" value="1"/>
</dbReference>
<dbReference type="Proteomes" id="UP000480178">
    <property type="component" value="Chromosome"/>
</dbReference>
<feature type="domain" description="ABC3 transporter permease C-terminal" evidence="7">
    <location>
        <begin position="683"/>
        <end position="796"/>
    </location>
</feature>
<feature type="domain" description="ABC3 transporter permease C-terminal" evidence="7">
    <location>
        <begin position="290"/>
        <end position="407"/>
    </location>
</feature>
<dbReference type="EMBL" id="CP048222">
    <property type="protein sequence ID" value="QHT65720.1"/>
    <property type="molecule type" value="Genomic_DNA"/>
</dbReference>
<dbReference type="Pfam" id="PF12704">
    <property type="entry name" value="MacB_PCD"/>
    <property type="match status" value="2"/>
</dbReference>
<evidence type="ECO:0000256" key="6">
    <source>
        <dbReference type="SAM" id="Phobius"/>
    </source>
</evidence>
<protein>
    <submittedName>
        <fullName evidence="9">FtsX-like permease family protein</fullName>
    </submittedName>
</protein>
<keyword evidence="5 6" id="KW-0472">Membrane</keyword>
<dbReference type="PROSITE" id="PS51257">
    <property type="entry name" value="PROKAR_LIPOPROTEIN"/>
    <property type="match status" value="1"/>
</dbReference>
<evidence type="ECO:0000256" key="1">
    <source>
        <dbReference type="ARBA" id="ARBA00004651"/>
    </source>
</evidence>
<dbReference type="RefSeq" id="WP_162441800.1">
    <property type="nucleotide sequence ID" value="NZ_CP048222.1"/>
</dbReference>
<gene>
    <name evidence="9" type="ORF">GXP67_03080</name>
</gene>
<evidence type="ECO:0000313" key="9">
    <source>
        <dbReference type="EMBL" id="QHT65720.1"/>
    </source>
</evidence>
<dbReference type="InterPro" id="IPR025857">
    <property type="entry name" value="MacB_PCD"/>
</dbReference>
<sequence>MLKSYFKTALRSLLKHKAFSFINIFGLAIGMAACLLILQYVTFELSYDQFHAKKDRIFRLQQNRYDKGELSTQWAAGAAGIGNAMKEAFPEVETVAKFTPTGGVISYGDKKFREEKMYFANNDFFTVFTYPLVKGNPAKLLTEPFQAVISRSVAKKYFGNEDPVGKRISRNQREDYLITGVAEDMPENTHLKFTVLLSFPTFVKFTSPEAETTFDWDGFYTYILLKPGVKANAVEAKIPALIEKKVGQINRERNHRVEYKLQPVQDIHLYSSYMMEAEANGNGESVYFLFIIAFFIIIIAWINYINLSTARALDRAKEVGIRKVMGSYRKQLIGQFMFESVLVNLFAVLVAFGLVVICLPVFNWLTDKQMGFSLITRLDFWLALLGLFAIGSILSGLYPAFVLSSFQPIAVLKGRLSKTSHGAFLRQTLVVGQFAASVALMVGTFCVFRQIDYMQNQELGVQINQTLVLRGPNVTDSTYSDKLNSFKNELLQYPGIKKIAASTEVPGKKVGWNAGGIRPVGSAEGDANQYRVIGIDYDFLDSYGLKVVAGRNFSREFSTDPKAVLMNEAAAKLMGFKKPEEALNKRIEFWGETYTIVGVVANHHQESLREDYDVHIFRLIPDSQNYYSLKLEAGGDNLNQIINTAQAKWGQFFPGNPFEYFFLDEQFDKQYKADKQFGQVFGVFAVLAIFVACLGLFGLASFVTTQRTKEIGIRKVLGASISSILMLLSKDFVKLVVIAFVIASPITYYLLKQWLENYAFQASISPWMFIVPGLLILIIALLTVSTQTVKAATDNPVKSLRSE</sequence>
<dbReference type="GO" id="GO:0022857">
    <property type="term" value="F:transmembrane transporter activity"/>
    <property type="evidence" value="ECO:0007669"/>
    <property type="project" value="TreeGrafter"/>
</dbReference>
<feature type="domain" description="MacB-like periplasmic core" evidence="8">
    <location>
        <begin position="20"/>
        <end position="240"/>
    </location>
</feature>